<evidence type="ECO:0000256" key="1">
    <source>
        <dbReference type="SAM" id="MobiDB-lite"/>
    </source>
</evidence>
<dbReference type="Proteomes" id="UP000607653">
    <property type="component" value="Unassembled WGS sequence"/>
</dbReference>
<dbReference type="EMBL" id="DUZY01000008">
    <property type="protein sequence ID" value="DAD48185.1"/>
    <property type="molecule type" value="Genomic_DNA"/>
</dbReference>
<gene>
    <name evidence="2" type="ORF">HUJ06_018122</name>
</gene>
<sequence>MKETQNEKKVKAQSYHFPELSYNRGKQTGRETDLSGSYNLLKHLQIQSQVAKTIEKTSPE</sequence>
<comment type="caution">
    <text evidence="2">The sequence shown here is derived from an EMBL/GenBank/DDBJ whole genome shotgun (WGS) entry which is preliminary data.</text>
</comment>
<feature type="region of interest" description="Disordered" evidence="1">
    <location>
        <begin position="1"/>
        <end position="33"/>
    </location>
</feature>
<evidence type="ECO:0000313" key="3">
    <source>
        <dbReference type="Proteomes" id="UP000607653"/>
    </source>
</evidence>
<dbReference type="AlphaFoldDB" id="A0A822ZXV1"/>
<feature type="compositionally biased region" description="Basic and acidic residues" evidence="1">
    <location>
        <begin position="1"/>
        <end position="10"/>
    </location>
</feature>
<protein>
    <submittedName>
        <fullName evidence="2">Uncharacterized protein</fullName>
    </submittedName>
</protein>
<reference evidence="2 3" key="1">
    <citation type="journal article" date="2020" name="Mol. Biol. Evol.">
        <title>Distinct Expression and Methylation Patterns for Genes with Different Fates following a Single Whole-Genome Duplication in Flowering Plants.</title>
        <authorList>
            <person name="Shi T."/>
            <person name="Rahmani R.S."/>
            <person name="Gugger P.F."/>
            <person name="Wang M."/>
            <person name="Li H."/>
            <person name="Zhang Y."/>
            <person name="Li Z."/>
            <person name="Wang Q."/>
            <person name="Van de Peer Y."/>
            <person name="Marchal K."/>
            <person name="Chen J."/>
        </authorList>
    </citation>
    <scope>NUCLEOTIDE SEQUENCE [LARGE SCALE GENOMIC DNA]</scope>
    <source>
        <tissue evidence="2">Leaf</tissue>
    </source>
</reference>
<proteinExistence type="predicted"/>
<name>A0A822ZXV1_NELNU</name>
<keyword evidence="3" id="KW-1185">Reference proteome</keyword>
<accession>A0A822ZXV1</accession>
<organism evidence="2 3">
    <name type="scientific">Nelumbo nucifera</name>
    <name type="common">Sacred lotus</name>
    <dbReference type="NCBI Taxonomy" id="4432"/>
    <lineage>
        <taxon>Eukaryota</taxon>
        <taxon>Viridiplantae</taxon>
        <taxon>Streptophyta</taxon>
        <taxon>Embryophyta</taxon>
        <taxon>Tracheophyta</taxon>
        <taxon>Spermatophyta</taxon>
        <taxon>Magnoliopsida</taxon>
        <taxon>Proteales</taxon>
        <taxon>Nelumbonaceae</taxon>
        <taxon>Nelumbo</taxon>
    </lineage>
</organism>
<evidence type="ECO:0000313" key="2">
    <source>
        <dbReference type="EMBL" id="DAD48185.1"/>
    </source>
</evidence>